<gene>
    <name evidence="1" type="ORF">GA0070213_112168</name>
</gene>
<accession>A0A1C5JPR9</accession>
<name>A0A1C5JPR9_9ACTN</name>
<protein>
    <recommendedName>
        <fullName evidence="3">Hpr(Ser) kinase/phosphatase</fullName>
    </recommendedName>
</protein>
<sequence length="355" mass="37622">MGIAVYSLDFGLATVHLDCRPLADHEVVRRALAFFGSHATVSASAEVPDQPAEAVLRCAEWEAVPAGWRAAATTAVTIRRSSAAAFNLHGLRGHVDGADVVVCQDTTTALRLRDGVRSADLYLGSASFVQLVEFVRDIVLKAAERTGAVQVHAACAARDGKAVAIVGAKGAGKSTMLLDLVGRHGFRLVSGDKILVERTDEGLTVRGWPDFPHLGVGTIVGHPALAAEVAALGHDLDAAEPQRKLLLDPEVLERAFGLTYQPGAVPLSAVVLPEVARGGAGELSVLAHPDLDEVMRHVERTADNRWMSWHAFRTSVPADVSGRAEAAVRAGLARLDWWRSTGRAPYPGADKLVSA</sequence>
<evidence type="ECO:0008006" key="3">
    <source>
        <dbReference type="Google" id="ProtNLM"/>
    </source>
</evidence>
<dbReference type="STRING" id="745366.GA0070213_112168"/>
<dbReference type="Gene3D" id="3.40.50.300">
    <property type="entry name" value="P-loop containing nucleotide triphosphate hydrolases"/>
    <property type="match status" value="1"/>
</dbReference>
<organism evidence="1 2">
    <name type="scientific">Micromonospora humi</name>
    <dbReference type="NCBI Taxonomy" id="745366"/>
    <lineage>
        <taxon>Bacteria</taxon>
        <taxon>Bacillati</taxon>
        <taxon>Actinomycetota</taxon>
        <taxon>Actinomycetes</taxon>
        <taxon>Micromonosporales</taxon>
        <taxon>Micromonosporaceae</taxon>
        <taxon>Micromonospora</taxon>
    </lineage>
</organism>
<dbReference type="EMBL" id="FMDM01000012">
    <property type="protein sequence ID" value="SCG72331.1"/>
    <property type="molecule type" value="Genomic_DNA"/>
</dbReference>
<dbReference type="AlphaFoldDB" id="A0A1C5JPR9"/>
<dbReference type="SUPFAM" id="SSF53795">
    <property type="entry name" value="PEP carboxykinase-like"/>
    <property type="match status" value="1"/>
</dbReference>
<reference evidence="2" key="1">
    <citation type="submission" date="2016-06" db="EMBL/GenBank/DDBJ databases">
        <authorList>
            <person name="Varghese N."/>
            <person name="Submissions Spin"/>
        </authorList>
    </citation>
    <scope>NUCLEOTIDE SEQUENCE [LARGE SCALE GENOMIC DNA]</scope>
    <source>
        <strain evidence="2">DSM 45647</strain>
    </source>
</reference>
<proteinExistence type="predicted"/>
<evidence type="ECO:0000313" key="1">
    <source>
        <dbReference type="EMBL" id="SCG72331.1"/>
    </source>
</evidence>
<evidence type="ECO:0000313" key="2">
    <source>
        <dbReference type="Proteomes" id="UP000199360"/>
    </source>
</evidence>
<dbReference type="InterPro" id="IPR027417">
    <property type="entry name" value="P-loop_NTPase"/>
</dbReference>
<keyword evidence="2" id="KW-1185">Reference proteome</keyword>
<dbReference type="Proteomes" id="UP000199360">
    <property type="component" value="Unassembled WGS sequence"/>
</dbReference>